<dbReference type="PANTHER" id="PTHR13799:SF14">
    <property type="entry name" value="GTP CYCLOHYDROLASE 1 TYPE 2 HOMOLOG"/>
    <property type="match status" value="1"/>
</dbReference>
<sequence length="263" mass="28201">MQVAELINTIEEVAPLKAAAPWDISGLQVASLRHEVNSIAVCLDPTPHSVRQCLDLGAQFILSHHPLTLKPSLPAKLDAYHDVLRLLLRADVPLYAAHTSLDVNPRGPAGWLATDLRLDNLTVLEPVAPADADGHMLGYGLAGDLPQPQTVEHIIRALESILDLSTATLSGPPPGKIDRLAYCTGSGSSLLAAAHEAGAQLFITGDVKYHTALDAEIPLLDVGHHSLEEEMMRRMCHVLQQRAHGVAVHFVPSASPFRTVALS</sequence>
<accession>A0A212KXC9</accession>
<feature type="binding site" evidence="5">
    <location>
        <position position="64"/>
    </location>
    <ligand>
        <name>a divalent metal cation</name>
        <dbReference type="ChEBI" id="CHEBI:60240"/>
        <label>2</label>
    </ligand>
</feature>
<dbReference type="SUPFAM" id="SSF102705">
    <property type="entry name" value="NIF3 (NGG1p interacting factor 3)-like"/>
    <property type="match status" value="1"/>
</dbReference>
<dbReference type="GO" id="GO:0046872">
    <property type="term" value="F:metal ion binding"/>
    <property type="evidence" value="ECO:0007669"/>
    <property type="project" value="UniProtKB-KW"/>
</dbReference>
<evidence type="ECO:0000256" key="5">
    <source>
        <dbReference type="PIRSR" id="PIRSR602678-1"/>
    </source>
</evidence>
<keyword evidence="6" id="KW-0378">Hydrolase</keyword>
<keyword evidence="4 5" id="KW-0479">Metal-binding</keyword>
<dbReference type="InterPro" id="IPR036069">
    <property type="entry name" value="DUF34/NIF3_sf"/>
</dbReference>
<name>A0A212KXC9_9BACT</name>
<dbReference type="Pfam" id="PF01784">
    <property type="entry name" value="DUF34_NIF3"/>
    <property type="match status" value="1"/>
</dbReference>
<dbReference type="InterPro" id="IPR002678">
    <property type="entry name" value="DUF34/NIF3"/>
</dbReference>
<organism evidence="6">
    <name type="scientific">uncultured Desulfovibrio sp</name>
    <dbReference type="NCBI Taxonomy" id="167968"/>
    <lineage>
        <taxon>Bacteria</taxon>
        <taxon>Pseudomonadati</taxon>
        <taxon>Thermodesulfobacteriota</taxon>
        <taxon>Desulfovibrionia</taxon>
        <taxon>Desulfovibrionales</taxon>
        <taxon>Desulfovibrionaceae</taxon>
        <taxon>Desulfovibrio</taxon>
        <taxon>environmental samples</taxon>
    </lineage>
</organism>
<evidence type="ECO:0000256" key="1">
    <source>
        <dbReference type="ARBA" id="ARBA00006964"/>
    </source>
</evidence>
<proteinExistence type="inferred from homology"/>
<gene>
    <name evidence="6" type="ORF">KL86DES1_10075</name>
</gene>
<dbReference type="RefSeq" id="WP_179981493.1">
    <property type="nucleotide sequence ID" value="NZ_LT608333.1"/>
</dbReference>
<feature type="binding site" evidence="5">
    <location>
        <position position="224"/>
    </location>
    <ligand>
        <name>a divalent metal cation</name>
        <dbReference type="ChEBI" id="CHEBI:60240"/>
        <label>1</label>
    </ligand>
</feature>
<dbReference type="NCBIfam" id="TIGR00486">
    <property type="entry name" value="YbgI_SA1388"/>
    <property type="match status" value="1"/>
</dbReference>
<comment type="similarity">
    <text evidence="1">Belongs to the GTP cyclohydrolase I type 2/NIF3 family.</text>
</comment>
<dbReference type="EMBL" id="FMJC01000001">
    <property type="protein sequence ID" value="SCM69952.1"/>
    <property type="molecule type" value="Genomic_DNA"/>
</dbReference>
<feature type="binding site" evidence="5">
    <location>
        <position position="228"/>
    </location>
    <ligand>
        <name>a divalent metal cation</name>
        <dbReference type="ChEBI" id="CHEBI:60240"/>
        <label>1</label>
    </ligand>
</feature>
<comment type="subunit">
    <text evidence="2">Homohexamer.</text>
</comment>
<dbReference type="GO" id="GO:0016787">
    <property type="term" value="F:hydrolase activity"/>
    <property type="evidence" value="ECO:0007669"/>
    <property type="project" value="UniProtKB-KW"/>
</dbReference>
<dbReference type="GO" id="GO:0005737">
    <property type="term" value="C:cytoplasm"/>
    <property type="evidence" value="ECO:0007669"/>
    <property type="project" value="TreeGrafter"/>
</dbReference>
<evidence type="ECO:0000313" key="6">
    <source>
        <dbReference type="EMBL" id="SCM69952.1"/>
    </source>
</evidence>
<reference evidence="6" key="1">
    <citation type="submission" date="2016-08" db="EMBL/GenBank/DDBJ databases">
        <authorList>
            <person name="Seilhamer J.J."/>
        </authorList>
    </citation>
    <scope>NUCLEOTIDE SEQUENCE</scope>
    <source>
        <strain evidence="6">86-1</strain>
    </source>
</reference>
<evidence type="ECO:0000256" key="3">
    <source>
        <dbReference type="ARBA" id="ARBA00022112"/>
    </source>
</evidence>
<dbReference type="Gene3D" id="3.40.1390.30">
    <property type="entry name" value="NIF3 (NGG1p interacting factor 3)-like"/>
    <property type="match status" value="2"/>
</dbReference>
<feature type="binding site" evidence="5">
    <location>
        <position position="102"/>
    </location>
    <ligand>
        <name>a divalent metal cation</name>
        <dbReference type="ChEBI" id="CHEBI:60240"/>
        <label>1</label>
    </ligand>
</feature>
<feature type="binding site" evidence="5">
    <location>
        <position position="65"/>
    </location>
    <ligand>
        <name>a divalent metal cation</name>
        <dbReference type="ChEBI" id="CHEBI:60240"/>
        <label>1</label>
    </ligand>
</feature>
<evidence type="ECO:0000256" key="4">
    <source>
        <dbReference type="ARBA" id="ARBA00022723"/>
    </source>
</evidence>
<dbReference type="FunFam" id="3.40.1390.30:FF:000001">
    <property type="entry name" value="GTP cyclohydrolase 1 type 2"/>
    <property type="match status" value="1"/>
</dbReference>
<protein>
    <recommendedName>
        <fullName evidence="3">GTP cyclohydrolase 1 type 2 homolog</fullName>
    </recommendedName>
</protein>
<dbReference type="PANTHER" id="PTHR13799">
    <property type="entry name" value="NGG1 INTERACTING FACTOR 3"/>
    <property type="match status" value="1"/>
</dbReference>
<dbReference type="AlphaFoldDB" id="A0A212KXC9"/>
<evidence type="ECO:0000256" key="2">
    <source>
        <dbReference type="ARBA" id="ARBA00011643"/>
    </source>
</evidence>